<keyword evidence="12" id="KW-1185">Reference proteome</keyword>
<sequence length="653" mass="75240">WLSERRRRLLQNQDVDIRRRIELIQDFEMPTASTNIEISQDENYILASGCYKPRVKCYDVSQMSMKFERCLDSDIVKFRILSDDYSKIVFLNCDRYVEFHAQYGRYYRTRIPKFGRDLVYHYPSCDLYLVGESSEVYRLNLEQGRFLNPLQTDSESINCCDLNPVHQLLAVGTSQGHVECWDPRSRTRVGQVDVATNNLGLESGSSQIPEVTAMKYCNGLLLGVGTSTGHVLLYDIRSDKPVLVKDHQYGLPINSLAFQNDVNMVLSTDSKILKIWHRDSGKPFTAVEPGTSINNLCAYPNSGLIFMATEAPKMLIYYIPSLGPAPKWCSFLDSLTEELEEDSQPVVYDDYKFVTKQDLASLGLSHLMGTNLLRAYMHGFFVDIRLYHKAKAIAEPFAYEEYRKNLIKKKIEEERENRVVAKKLPKVNRQLAEKLLDEASENKDIGKVDVSNPLGDDRFAAIFTNPDFEVDESSEQYQLLHPIISKRDKERQDKKKEMEKKLEDFNEISDGEVEGVGSDDEESSSDDDDYKWRQEYKKLQKEKQTSNQQPKFYELKSGEEFTSMKQQGDEKRKKTVALGDRLDEGLDPSIIKSSGSSLGGKEIVFKLSKNQREIEEEDAAKAHRKERQKVRRSAKSILPKEKRAVFWRGKRVR</sequence>
<dbReference type="InterPro" id="IPR056551">
    <property type="entry name" value="Beta-prop_NOL10_N"/>
</dbReference>
<evidence type="ECO:0000259" key="9">
    <source>
        <dbReference type="Pfam" id="PF23097"/>
    </source>
</evidence>
<evidence type="ECO:0000259" key="10">
    <source>
        <dbReference type="Pfam" id="PF23098"/>
    </source>
</evidence>
<dbReference type="AlphaFoldDB" id="A0A6S7KHE3"/>
<keyword evidence="5" id="KW-0677">Repeat</keyword>
<dbReference type="InterPro" id="IPR012580">
    <property type="entry name" value="NUC153"/>
</dbReference>
<dbReference type="InterPro" id="IPR015943">
    <property type="entry name" value="WD40/YVTN_repeat-like_dom_sf"/>
</dbReference>
<dbReference type="PANTHER" id="PTHR14927:SF0">
    <property type="entry name" value="NUCLEOLAR PROTEIN 10"/>
    <property type="match status" value="1"/>
</dbReference>
<evidence type="ECO:0000256" key="2">
    <source>
        <dbReference type="ARBA" id="ARBA00005264"/>
    </source>
</evidence>
<comment type="caution">
    <text evidence="11">The sequence shown here is derived from an EMBL/GenBank/DDBJ whole genome shotgun (WGS) entry which is preliminary data.</text>
</comment>
<keyword evidence="6" id="KW-0539">Nucleus</keyword>
<evidence type="ECO:0000256" key="3">
    <source>
        <dbReference type="ARBA" id="ARBA00015517"/>
    </source>
</evidence>
<dbReference type="SUPFAM" id="SSF50978">
    <property type="entry name" value="WD40 repeat-like"/>
    <property type="match status" value="1"/>
</dbReference>
<dbReference type="InterPro" id="IPR036322">
    <property type="entry name" value="WD40_repeat_dom_sf"/>
</dbReference>
<feature type="compositionally biased region" description="Basic and acidic residues" evidence="7">
    <location>
        <begin position="485"/>
        <end position="504"/>
    </location>
</feature>
<dbReference type="Gene3D" id="2.130.10.10">
    <property type="entry name" value="YVTN repeat-like/Quinoprotein amine dehydrogenase"/>
    <property type="match status" value="1"/>
</dbReference>
<evidence type="ECO:0000313" key="12">
    <source>
        <dbReference type="Proteomes" id="UP001152795"/>
    </source>
</evidence>
<dbReference type="SMART" id="SM00320">
    <property type="entry name" value="WD40"/>
    <property type="match status" value="3"/>
</dbReference>
<name>A0A6S7KHE3_PARCT</name>
<evidence type="ECO:0000256" key="4">
    <source>
        <dbReference type="ARBA" id="ARBA00022574"/>
    </source>
</evidence>
<feature type="region of interest" description="Disordered" evidence="7">
    <location>
        <begin position="481"/>
        <end position="573"/>
    </location>
</feature>
<evidence type="ECO:0000256" key="5">
    <source>
        <dbReference type="ARBA" id="ARBA00022737"/>
    </source>
</evidence>
<dbReference type="InterPro" id="IPR056550">
    <property type="entry name" value="NOL10_2nd"/>
</dbReference>
<dbReference type="InterPro" id="IPR001680">
    <property type="entry name" value="WD40_rpt"/>
</dbReference>
<feature type="region of interest" description="Disordered" evidence="7">
    <location>
        <begin position="612"/>
        <end position="635"/>
    </location>
</feature>
<feature type="domain" description="Nucleolar protein 10-like N-terminal" evidence="10">
    <location>
        <begin position="1"/>
        <end position="342"/>
    </location>
</feature>
<organism evidence="11 12">
    <name type="scientific">Paramuricea clavata</name>
    <name type="common">Red gorgonian</name>
    <name type="synonym">Violescent sea-whip</name>
    <dbReference type="NCBI Taxonomy" id="317549"/>
    <lineage>
        <taxon>Eukaryota</taxon>
        <taxon>Metazoa</taxon>
        <taxon>Cnidaria</taxon>
        <taxon>Anthozoa</taxon>
        <taxon>Octocorallia</taxon>
        <taxon>Malacalcyonacea</taxon>
        <taxon>Plexauridae</taxon>
        <taxon>Paramuricea</taxon>
    </lineage>
</organism>
<comment type="similarity">
    <text evidence="2">Belongs to the WD repeat NOL10/ENP2 family.</text>
</comment>
<reference evidence="11" key="1">
    <citation type="submission" date="2020-04" db="EMBL/GenBank/DDBJ databases">
        <authorList>
            <person name="Alioto T."/>
            <person name="Alioto T."/>
            <person name="Gomez Garrido J."/>
        </authorList>
    </citation>
    <scope>NUCLEOTIDE SEQUENCE</scope>
    <source>
        <strain evidence="11">A484AB</strain>
    </source>
</reference>
<dbReference type="OrthoDB" id="273340at2759"/>
<dbReference type="PANTHER" id="PTHR14927">
    <property type="entry name" value="NUCLEOLAR PROTEIN 10"/>
    <property type="match status" value="1"/>
</dbReference>
<dbReference type="FunFam" id="2.130.10.10:FF:001909">
    <property type="entry name" value="WD repeat, SAM and U-box domain-containing protein"/>
    <property type="match status" value="1"/>
</dbReference>
<feature type="compositionally biased region" description="Acidic residues" evidence="7">
    <location>
        <begin position="505"/>
        <end position="529"/>
    </location>
</feature>
<feature type="domain" description="NUC153" evidence="8">
    <location>
        <begin position="456"/>
        <end position="482"/>
    </location>
</feature>
<feature type="domain" description="Nucleolar protein 10-like second" evidence="9">
    <location>
        <begin position="347"/>
        <end position="395"/>
    </location>
</feature>
<dbReference type="InterPro" id="IPR040382">
    <property type="entry name" value="NOL10/Enp2"/>
</dbReference>
<feature type="non-terminal residue" evidence="11">
    <location>
        <position position="1"/>
    </location>
</feature>
<dbReference type="Pfam" id="PF23098">
    <property type="entry name" value="Beta-prop_NOL10_N"/>
    <property type="match status" value="1"/>
</dbReference>
<feature type="compositionally biased region" description="Basic and acidic residues" evidence="7">
    <location>
        <begin position="530"/>
        <end position="544"/>
    </location>
</feature>
<comment type="subcellular location">
    <subcellularLocation>
        <location evidence="1">Nucleus</location>
        <location evidence="1">Nucleolus</location>
    </subcellularLocation>
</comment>
<evidence type="ECO:0000313" key="11">
    <source>
        <dbReference type="EMBL" id="CAB4019938.1"/>
    </source>
</evidence>
<evidence type="ECO:0000256" key="1">
    <source>
        <dbReference type="ARBA" id="ARBA00004604"/>
    </source>
</evidence>
<dbReference type="Proteomes" id="UP001152795">
    <property type="component" value="Unassembled WGS sequence"/>
</dbReference>
<dbReference type="Pfam" id="PF08159">
    <property type="entry name" value="NUC153"/>
    <property type="match status" value="1"/>
</dbReference>
<proteinExistence type="inferred from homology"/>
<evidence type="ECO:0000256" key="7">
    <source>
        <dbReference type="SAM" id="MobiDB-lite"/>
    </source>
</evidence>
<feature type="compositionally biased region" description="Basic residues" evidence="7">
    <location>
        <begin position="622"/>
        <end position="634"/>
    </location>
</feature>
<gene>
    <name evidence="11" type="ORF">PACLA_8A085840</name>
</gene>
<evidence type="ECO:0000259" key="8">
    <source>
        <dbReference type="Pfam" id="PF08159"/>
    </source>
</evidence>
<dbReference type="GO" id="GO:0000462">
    <property type="term" value="P:maturation of SSU-rRNA from tricistronic rRNA transcript (SSU-rRNA, 5.8S rRNA, LSU-rRNA)"/>
    <property type="evidence" value="ECO:0007669"/>
    <property type="project" value="TreeGrafter"/>
</dbReference>
<evidence type="ECO:0000256" key="6">
    <source>
        <dbReference type="ARBA" id="ARBA00023242"/>
    </source>
</evidence>
<protein>
    <recommendedName>
        <fullName evidence="3">Nucleolar protein 10</fullName>
    </recommendedName>
</protein>
<dbReference type="EMBL" id="CACRXK020010701">
    <property type="protein sequence ID" value="CAB4019938.1"/>
    <property type="molecule type" value="Genomic_DNA"/>
</dbReference>
<keyword evidence="4" id="KW-0853">WD repeat</keyword>
<dbReference type="GO" id="GO:0030686">
    <property type="term" value="C:90S preribosome"/>
    <property type="evidence" value="ECO:0007669"/>
    <property type="project" value="TreeGrafter"/>
</dbReference>
<dbReference type="GO" id="GO:0032040">
    <property type="term" value="C:small-subunit processome"/>
    <property type="evidence" value="ECO:0007669"/>
    <property type="project" value="TreeGrafter"/>
</dbReference>
<dbReference type="Pfam" id="PF23097">
    <property type="entry name" value="NOL10_2nd"/>
    <property type="match status" value="1"/>
</dbReference>
<accession>A0A6S7KHE3</accession>